<accession>A0A9Q3H9R7</accession>
<evidence type="ECO:0000313" key="2">
    <source>
        <dbReference type="Proteomes" id="UP000765509"/>
    </source>
</evidence>
<sequence length="121" mass="13724">MHPILKDPGVVHIWHNIPLCTIFSQQSNGDIFRTKLGDSKSSTPSITNFKGGSFRYFSLAIPWWLPEDHLGTPMTWPCRGWVVISHQDYSKGNSQRLLIISIIFKATSTQNSLHNSIGPYR</sequence>
<proteinExistence type="predicted"/>
<evidence type="ECO:0000313" key="1">
    <source>
        <dbReference type="EMBL" id="MBW0494934.1"/>
    </source>
</evidence>
<name>A0A9Q3H9R7_9BASI</name>
<dbReference type="AlphaFoldDB" id="A0A9Q3H9R7"/>
<reference evidence="1" key="1">
    <citation type="submission" date="2021-03" db="EMBL/GenBank/DDBJ databases">
        <title>Draft genome sequence of rust myrtle Austropuccinia psidii MF-1, a brazilian biotype.</title>
        <authorList>
            <person name="Quecine M.C."/>
            <person name="Pachon D.M.R."/>
            <person name="Bonatelli M.L."/>
            <person name="Correr F.H."/>
            <person name="Franceschini L.M."/>
            <person name="Leite T.F."/>
            <person name="Margarido G.R.A."/>
            <person name="Almeida C.A."/>
            <person name="Ferrarezi J.A."/>
            <person name="Labate C.A."/>
        </authorList>
    </citation>
    <scope>NUCLEOTIDE SEQUENCE</scope>
    <source>
        <strain evidence="1">MF-1</strain>
    </source>
</reference>
<dbReference type="EMBL" id="AVOT02012830">
    <property type="protein sequence ID" value="MBW0494934.1"/>
    <property type="molecule type" value="Genomic_DNA"/>
</dbReference>
<gene>
    <name evidence="1" type="ORF">O181_034649</name>
</gene>
<organism evidence="1 2">
    <name type="scientific">Austropuccinia psidii MF-1</name>
    <dbReference type="NCBI Taxonomy" id="1389203"/>
    <lineage>
        <taxon>Eukaryota</taxon>
        <taxon>Fungi</taxon>
        <taxon>Dikarya</taxon>
        <taxon>Basidiomycota</taxon>
        <taxon>Pucciniomycotina</taxon>
        <taxon>Pucciniomycetes</taxon>
        <taxon>Pucciniales</taxon>
        <taxon>Sphaerophragmiaceae</taxon>
        <taxon>Austropuccinia</taxon>
    </lineage>
</organism>
<protein>
    <submittedName>
        <fullName evidence="1">Uncharacterized protein</fullName>
    </submittedName>
</protein>
<comment type="caution">
    <text evidence="1">The sequence shown here is derived from an EMBL/GenBank/DDBJ whole genome shotgun (WGS) entry which is preliminary data.</text>
</comment>
<dbReference type="Proteomes" id="UP000765509">
    <property type="component" value="Unassembled WGS sequence"/>
</dbReference>
<keyword evidence="2" id="KW-1185">Reference proteome</keyword>